<organism evidence="1 2">
    <name type="scientific">Planctopirus limnophila (strain ATCC 43296 / DSM 3776 / IFAM 1008 / Mu 290)</name>
    <name type="common">Planctomyces limnophilus</name>
    <dbReference type="NCBI Taxonomy" id="521674"/>
    <lineage>
        <taxon>Bacteria</taxon>
        <taxon>Pseudomonadati</taxon>
        <taxon>Planctomycetota</taxon>
        <taxon>Planctomycetia</taxon>
        <taxon>Planctomycetales</taxon>
        <taxon>Planctomycetaceae</taxon>
        <taxon>Planctopirus</taxon>
    </lineage>
</organism>
<reference evidence="1 2" key="1">
    <citation type="journal article" date="2010" name="Stand. Genomic Sci.">
        <title>Complete genome sequence of Planctomyces limnophilus type strain (Mu 290).</title>
        <authorList>
            <person name="Labutti K."/>
            <person name="Sikorski J."/>
            <person name="Schneider S."/>
            <person name="Nolan M."/>
            <person name="Lucas S."/>
            <person name="Glavina Del Rio T."/>
            <person name="Tice H."/>
            <person name="Cheng J.F."/>
            <person name="Goodwin L."/>
            <person name="Pitluck S."/>
            <person name="Liolios K."/>
            <person name="Ivanova N."/>
            <person name="Mavromatis K."/>
            <person name="Mikhailova N."/>
            <person name="Pati A."/>
            <person name="Chen A."/>
            <person name="Palaniappan K."/>
            <person name="Land M."/>
            <person name="Hauser L."/>
            <person name="Chang Y.J."/>
            <person name="Jeffries C.D."/>
            <person name="Tindall B.J."/>
            <person name="Rohde M."/>
            <person name="Goker M."/>
            <person name="Woyke T."/>
            <person name="Bristow J."/>
            <person name="Eisen J.A."/>
            <person name="Markowitz V."/>
            <person name="Hugenholtz P."/>
            <person name="Kyrpides N.C."/>
            <person name="Klenk H.P."/>
            <person name="Lapidus A."/>
        </authorList>
    </citation>
    <scope>NUCLEOTIDE SEQUENCE [LARGE SCALE GENOMIC DNA]</scope>
    <source>
        <strain evidence="2">ATCC 43296 / DSM 3776 / IFAM 1008 / Mu 290</strain>
    </source>
</reference>
<dbReference type="HOGENOM" id="CLU_2790382_0_0_0"/>
<dbReference type="Proteomes" id="UP000002220">
    <property type="component" value="Chromosome"/>
</dbReference>
<name>D5SX78_PLAL2</name>
<dbReference type="EMBL" id="CP001744">
    <property type="protein sequence ID" value="ADG69700.1"/>
    <property type="molecule type" value="Genomic_DNA"/>
</dbReference>
<sequence>MHLAGGIFPLVIPDRSFSRGSIRAHPVPVTLLVSVVGVPLVGASPRIRVQRSVGNGVSDELTLYGTER</sequence>
<keyword evidence="2" id="KW-1185">Reference proteome</keyword>
<evidence type="ECO:0000313" key="1">
    <source>
        <dbReference type="EMBL" id="ADG69700.1"/>
    </source>
</evidence>
<dbReference type="STRING" id="521674.Plim_3888"/>
<dbReference type="KEGG" id="plm:Plim_3888"/>
<proteinExistence type="predicted"/>
<protein>
    <submittedName>
        <fullName evidence="1">Uncharacterized protein</fullName>
    </submittedName>
</protein>
<accession>D5SX78</accession>
<gene>
    <name evidence="1" type="ordered locus">Plim_3888</name>
</gene>
<evidence type="ECO:0000313" key="2">
    <source>
        <dbReference type="Proteomes" id="UP000002220"/>
    </source>
</evidence>
<dbReference type="AlphaFoldDB" id="D5SX78"/>